<evidence type="ECO:0000313" key="2">
    <source>
        <dbReference type="Proteomes" id="UP000325315"/>
    </source>
</evidence>
<gene>
    <name evidence="1" type="ORF">EPI10_015430</name>
</gene>
<accession>A0A5B6VKK9</accession>
<evidence type="ECO:0000313" key="1">
    <source>
        <dbReference type="EMBL" id="KAA3469666.1"/>
    </source>
</evidence>
<comment type="caution">
    <text evidence="1">The sequence shown here is derived from an EMBL/GenBank/DDBJ whole genome shotgun (WGS) entry which is preliminary data.</text>
</comment>
<dbReference type="OrthoDB" id="1750221at2759"/>
<protein>
    <submittedName>
        <fullName evidence="1">Exo_endo_phos domain-containing protein</fullName>
    </submittedName>
</protein>
<organism evidence="1 2">
    <name type="scientific">Gossypium australe</name>
    <dbReference type="NCBI Taxonomy" id="47621"/>
    <lineage>
        <taxon>Eukaryota</taxon>
        <taxon>Viridiplantae</taxon>
        <taxon>Streptophyta</taxon>
        <taxon>Embryophyta</taxon>
        <taxon>Tracheophyta</taxon>
        <taxon>Spermatophyta</taxon>
        <taxon>Magnoliopsida</taxon>
        <taxon>eudicotyledons</taxon>
        <taxon>Gunneridae</taxon>
        <taxon>Pentapetalae</taxon>
        <taxon>rosids</taxon>
        <taxon>malvids</taxon>
        <taxon>Malvales</taxon>
        <taxon>Malvaceae</taxon>
        <taxon>Malvoideae</taxon>
        <taxon>Gossypium</taxon>
    </lineage>
</organism>
<dbReference type="EMBL" id="SMMG02000006">
    <property type="protein sequence ID" value="KAA3469666.1"/>
    <property type="molecule type" value="Genomic_DNA"/>
</dbReference>
<dbReference type="AlphaFoldDB" id="A0A5B6VKK9"/>
<name>A0A5B6VKK9_9ROSI</name>
<proteinExistence type="predicted"/>
<reference evidence="2" key="1">
    <citation type="journal article" date="2019" name="Plant Biotechnol. J.">
        <title>Genome sequencing of the Australian wild diploid species Gossypium australe highlights disease resistance and delayed gland morphogenesis.</title>
        <authorList>
            <person name="Cai Y."/>
            <person name="Cai X."/>
            <person name="Wang Q."/>
            <person name="Wang P."/>
            <person name="Zhang Y."/>
            <person name="Cai C."/>
            <person name="Xu Y."/>
            <person name="Wang K."/>
            <person name="Zhou Z."/>
            <person name="Wang C."/>
            <person name="Geng S."/>
            <person name="Li B."/>
            <person name="Dong Q."/>
            <person name="Hou Y."/>
            <person name="Wang H."/>
            <person name="Ai P."/>
            <person name="Liu Z."/>
            <person name="Yi F."/>
            <person name="Sun M."/>
            <person name="An G."/>
            <person name="Cheng J."/>
            <person name="Zhang Y."/>
            <person name="Shi Q."/>
            <person name="Xie Y."/>
            <person name="Shi X."/>
            <person name="Chang Y."/>
            <person name="Huang F."/>
            <person name="Chen Y."/>
            <person name="Hong S."/>
            <person name="Mi L."/>
            <person name="Sun Q."/>
            <person name="Zhang L."/>
            <person name="Zhou B."/>
            <person name="Peng R."/>
            <person name="Zhang X."/>
            <person name="Liu F."/>
        </authorList>
    </citation>
    <scope>NUCLEOTIDE SEQUENCE [LARGE SCALE GENOMIC DNA]</scope>
    <source>
        <strain evidence="2">cv. PA1801</strain>
    </source>
</reference>
<keyword evidence="2" id="KW-1185">Reference proteome</keyword>
<dbReference type="Proteomes" id="UP000325315">
    <property type="component" value="Unassembled WGS sequence"/>
</dbReference>
<sequence>MENVRRQCGFFNGVDVPADGTRGLVTLKSSSKNHIDVEFQEEEGNPRWKYTGKNNSLLWLVGDDFNDILFASEKQGRLLRDEARMEAFRRTLEECHLEDIGYSRK</sequence>